<keyword evidence="3" id="KW-1185">Reference proteome</keyword>
<gene>
    <name evidence="2" type="ORF">LSH36_251g03019</name>
</gene>
<sequence>TCVTFTLKYNAPDGSVGAWQRDQGFDMRDDQYHGQMDDEESHLLAPDRGSESDSLSSSPSKSFRSSRLSMASRGSAMLKSPTKATVRSLKSMAKLMKLGKQRPPPDDEPLLHDSNEDPDKEQGTN</sequence>
<organism evidence="2 3">
    <name type="scientific">Paralvinella palmiformis</name>
    <dbReference type="NCBI Taxonomy" id="53620"/>
    <lineage>
        <taxon>Eukaryota</taxon>
        <taxon>Metazoa</taxon>
        <taxon>Spiralia</taxon>
        <taxon>Lophotrochozoa</taxon>
        <taxon>Annelida</taxon>
        <taxon>Polychaeta</taxon>
        <taxon>Sedentaria</taxon>
        <taxon>Canalipalpata</taxon>
        <taxon>Terebellida</taxon>
        <taxon>Terebelliformia</taxon>
        <taxon>Alvinellidae</taxon>
        <taxon>Paralvinella</taxon>
    </lineage>
</organism>
<proteinExistence type="predicted"/>
<feature type="compositionally biased region" description="Basic and acidic residues" evidence="1">
    <location>
        <begin position="23"/>
        <end position="36"/>
    </location>
</feature>
<evidence type="ECO:0000313" key="2">
    <source>
        <dbReference type="EMBL" id="KAK2155004.1"/>
    </source>
</evidence>
<feature type="compositionally biased region" description="Basic and acidic residues" evidence="1">
    <location>
        <begin position="103"/>
        <end position="125"/>
    </location>
</feature>
<evidence type="ECO:0000313" key="3">
    <source>
        <dbReference type="Proteomes" id="UP001208570"/>
    </source>
</evidence>
<evidence type="ECO:0000256" key="1">
    <source>
        <dbReference type="SAM" id="MobiDB-lite"/>
    </source>
</evidence>
<reference evidence="2" key="1">
    <citation type="journal article" date="2023" name="Mol. Biol. Evol.">
        <title>Third-Generation Sequencing Reveals the Adaptive Role of the Epigenome in Three Deep-Sea Polychaetes.</title>
        <authorList>
            <person name="Perez M."/>
            <person name="Aroh O."/>
            <person name="Sun Y."/>
            <person name="Lan Y."/>
            <person name="Juniper S.K."/>
            <person name="Young C.R."/>
            <person name="Angers B."/>
            <person name="Qian P.Y."/>
        </authorList>
    </citation>
    <scope>NUCLEOTIDE SEQUENCE</scope>
    <source>
        <strain evidence="2">P08H-3</strain>
    </source>
</reference>
<feature type="compositionally biased region" description="Low complexity" evidence="1">
    <location>
        <begin position="52"/>
        <end position="73"/>
    </location>
</feature>
<dbReference type="Proteomes" id="UP001208570">
    <property type="component" value="Unassembled WGS sequence"/>
</dbReference>
<feature type="non-terminal residue" evidence="2">
    <location>
        <position position="1"/>
    </location>
</feature>
<protein>
    <submittedName>
        <fullName evidence="2">Uncharacterized protein</fullName>
    </submittedName>
</protein>
<comment type="caution">
    <text evidence="2">The sequence shown here is derived from an EMBL/GenBank/DDBJ whole genome shotgun (WGS) entry which is preliminary data.</text>
</comment>
<accession>A0AAD9N5G2</accession>
<dbReference type="AlphaFoldDB" id="A0AAD9N5G2"/>
<feature type="region of interest" description="Disordered" evidence="1">
    <location>
        <begin position="16"/>
        <end position="125"/>
    </location>
</feature>
<name>A0AAD9N5G2_9ANNE</name>
<dbReference type="EMBL" id="JAODUP010000251">
    <property type="protein sequence ID" value="KAK2155004.1"/>
    <property type="molecule type" value="Genomic_DNA"/>
</dbReference>